<keyword evidence="2" id="KW-0378">Hydrolase</keyword>
<dbReference type="InterPro" id="IPR004843">
    <property type="entry name" value="Calcineurin-like_PHP"/>
</dbReference>
<evidence type="ECO:0000256" key="1">
    <source>
        <dbReference type="ARBA" id="ARBA00022723"/>
    </source>
</evidence>
<keyword evidence="7" id="KW-1185">Reference proteome</keyword>
<dbReference type="GO" id="GO:0046872">
    <property type="term" value="F:metal ion binding"/>
    <property type="evidence" value="ECO:0007669"/>
    <property type="project" value="UniProtKB-KW"/>
</dbReference>
<dbReference type="SUPFAM" id="SSF56300">
    <property type="entry name" value="Metallo-dependent phosphatases"/>
    <property type="match status" value="1"/>
</dbReference>
<protein>
    <submittedName>
        <fullName evidence="6">Metallophosphoesterase</fullName>
    </submittedName>
</protein>
<reference evidence="6 7" key="1">
    <citation type="submission" date="2018-10" db="EMBL/GenBank/DDBJ databases">
        <title>Natrarchaeobius chitinivorans gen. nov., sp. nov., and Natrarchaeobius haloalkaliphilus sp. nov., alkaliphilic, chitin-utilizing haloarchaea from hypersaline alkaline lakes.</title>
        <authorList>
            <person name="Sorokin D.Y."/>
            <person name="Elcheninov A.G."/>
            <person name="Kostrikina N.A."/>
            <person name="Bale N.J."/>
            <person name="Sinninghe Damste J.S."/>
            <person name="Khijniak T.V."/>
            <person name="Kublanov I.V."/>
            <person name="Toshchakov S.V."/>
        </authorList>
    </citation>
    <scope>NUCLEOTIDE SEQUENCE [LARGE SCALE GENOMIC DNA]</scope>
    <source>
        <strain evidence="6 7">AArcht-Sl</strain>
    </source>
</reference>
<sequence length="329" mass="36255">MEPGTAIGNRDPDIGPFLARLRNPLTSRRTRIAIVADLHLSSDADGTWKLLHRTERGLETAIEDVNARDVDGVVFAGDLTASGAEREFRRFEELVEDLEAPWIAIPGNHDVRSWDGDDRSELPTASWFASSYADGSFPVVARFGGVDLVGLNSASTPDDRLTEWSGDVSDDQLEALRERLPALENPLVVCHHTLRSVPETPAAEPWEWFTLDRSEALVDVLTDHDVPLVVSAHHHLPAASVRDGLREVISPAVCSFPRAYSLLEIDERGTTIQLVPCSDREGLTEAYWHARTGEALGQGVLEMACSRLDRLPLLDEWAEDDPAASEVSR</sequence>
<dbReference type="Gene3D" id="3.60.21.10">
    <property type="match status" value="1"/>
</dbReference>
<dbReference type="Pfam" id="PF00149">
    <property type="entry name" value="Metallophos"/>
    <property type="match status" value="1"/>
</dbReference>
<organism evidence="6 7">
    <name type="scientific">Natrarchaeobius halalkaliphilus</name>
    <dbReference type="NCBI Taxonomy" id="1679091"/>
    <lineage>
        <taxon>Archaea</taxon>
        <taxon>Methanobacteriati</taxon>
        <taxon>Methanobacteriota</taxon>
        <taxon>Stenosarchaea group</taxon>
        <taxon>Halobacteria</taxon>
        <taxon>Halobacteriales</taxon>
        <taxon>Natrialbaceae</taxon>
        <taxon>Natrarchaeobius</taxon>
    </lineage>
</organism>
<comment type="caution">
    <text evidence="6">The sequence shown here is derived from an EMBL/GenBank/DDBJ whole genome shotgun (WGS) entry which is preliminary data.</text>
</comment>
<dbReference type="GO" id="GO:0016787">
    <property type="term" value="F:hydrolase activity"/>
    <property type="evidence" value="ECO:0007669"/>
    <property type="project" value="UniProtKB-KW"/>
</dbReference>
<evidence type="ECO:0000256" key="4">
    <source>
        <dbReference type="ARBA" id="ARBA00025742"/>
    </source>
</evidence>
<evidence type="ECO:0000256" key="3">
    <source>
        <dbReference type="ARBA" id="ARBA00023004"/>
    </source>
</evidence>
<evidence type="ECO:0000313" key="6">
    <source>
        <dbReference type="EMBL" id="RQG92997.1"/>
    </source>
</evidence>
<dbReference type="OrthoDB" id="7513at2157"/>
<dbReference type="AlphaFoldDB" id="A0A3N6LW17"/>
<dbReference type="PANTHER" id="PTHR42988:SF2">
    <property type="entry name" value="CYCLIC NUCLEOTIDE PHOSPHODIESTERASE CBUA0032-RELATED"/>
    <property type="match status" value="1"/>
</dbReference>
<dbReference type="RefSeq" id="WP_124176883.1">
    <property type="nucleotide sequence ID" value="NZ_REFY01000001.1"/>
</dbReference>
<comment type="similarity">
    <text evidence="4">Belongs to the cyclic nucleotide phosphodiesterase class-III family.</text>
</comment>
<evidence type="ECO:0000256" key="2">
    <source>
        <dbReference type="ARBA" id="ARBA00022801"/>
    </source>
</evidence>
<accession>A0A3N6LW17</accession>
<keyword evidence="3" id="KW-0408">Iron</keyword>
<gene>
    <name evidence="6" type="ORF">EA462_01945</name>
</gene>
<feature type="domain" description="Calcineurin-like phosphoesterase" evidence="5">
    <location>
        <begin position="31"/>
        <end position="236"/>
    </location>
</feature>
<evidence type="ECO:0000313" key="7">
    <source>
        <dbReference type="Proteomes" id="UP000273828"/>
    </source>
</evidence>
<keyword evidence="1" id="KW-0479">Metal-binding</keyword>
<proteinExistence type="inferred from homology"/>
<dbReference type="PANTHER" id="PTHR42988">
    <property type="entry name" value="PHOSPHOHYDROLASE"/>
    <property type="match status" value="1"/>
</dbReference>
<name>A0A3N6LW17_9EURY</name>
<dbReference type="Proteomes" id="UP000273828">
    <property type="component" value="Unassembled WGS sequence"/>
</dbReference>
<dbReference type="InterPro" id="IPR050884">
    <property type="entry name" value="CNP_phosphodiesterase-III"/>
</dbReference>
<dbReference type="EMBL" id="REFY01000001">
    <property type="protein sequence ID" value="RQG92997.1"/>
    <property type="molecule type" value="Genomic_DNA"/>
</dbReference>
<dbReference type="InterPro" id="IPR029052">
    <property type="entry name" value="Metallo-depent_PP-like"/>
</dbReference>
<evidence type="ECO:0000259" key="5">
    <source>
        <dbReference type="Pfam" id="PF00149"/>
    </source>
</evidence>